<comment type="caution">
    <text evidence="2">The sequence shown here is derived from an EMBL/GenBank/DDBJ whole genome shotgun (WGS) entry which is preliminary data.</text>
</comment>
<evidence type="ECO:0000256" key="1">
    <source>
        <dbReference type="SAM" id="MobiDB-lite"/>
    </source>
</evidence>
<reference evidence="2" key="1">
    <citation type="submission" date="2019-10" db="EMBL/GenBank/DDBJ databases">
        <title>The sequence and de novo assembly of the wild yak genome.</title>
        <authorList>
            <person name="Liu Y."/>
        </authorList>
    </citation>
    <scope>NUCLEOTIDE SEQUENCE [LARGE SCALE GENOMIC DNA]</scope>
    <source>
        <strain evidence="2">WY2019</strain>
    </source>
</reference>
<accession>A0A6B0S1A9</accession>
<evidence type="ECO:0000313" key="3">
    <source>
        <dbReference type="Proteomes" id="UP000322234"/>
    </source>
</evidence>
<proteinExistence type="predicted"/>
<dbReference type="Proteomes" id="UP000322234">
    <property type="component" value="Unassembled WGS sequence"/>
</dbReference>
<feature type="region of interest" description="Disordered" evidence="1">
    <location>
        <begin position="69"/>
        <end position="93"/>
    </location>
</feature>
<dbReference type="EMBL" id="VBQZ03000132">
    <property type="protein sequence ID" value="MXQ95281.1"/>
    <property type="molecule type" value="Genomic_DNA"/>
</dbReference>
<sequence length="93" mass="9919">MCSDSGPLRTEAGPDLVWIEGVPKEHEIGKALVQGRDPGSWQGSGGFAPKEVVPTQCGSGNTQDITAPAFRTPNHDQAYTPINESDSVRRRTG</sequence>
<feature type="compositionally biased region" description="Polar residues" evidence="1">
    <location>
        <begin position="75"/>
        <end position="85"/>
    </location>
</feature>
<dbReference type="AlphaFoldDB" id="A0A6B0S1A9"/>
<protein>
    <submittedName>
        <fullName evidence="2">Uncharacterized protein</fullName>
    </submittedName>
</protein>
<organism evidence="2 3">
    <name type="scientific">Bos mutus</name>
    <name type="common">wild yak</name>
    <dbReference type="NCBI Taxonomy" id="72004"/>
    <lineage>
        <taxon>Eukaryota</taxon>
        <taxon>Metazoa</taxon>
        <taxon>Chordata</taxon>
        <taxon>Craniata</taxon>
        <taxon>Vertebrata</taxon>
        <taxon>Euteleostomi</taxon>
        <taxon>Mammalia</taxon>
        <taxon>Eutheria</taxon>
        <taxon>Laurasiatheria</taxon>
        <taxon>Artiodactyla</taxon>
        <taxon>Ruminantia</taxon>
        <taxon>Pecora</taxon>
        <taxon>Bovidae</taxon>
        <taxon>Bovinae</taxon>
        <taxon>Bos</taxon>
    </lineage>
</organism>
<evidence type="ECO:0000313" key="2">
    <source>
        <dbReference type="EMBL" id="MXQ95281.1"/>
    </source>
</evidence>
<keyword evidence="3" id="KW-1185">Reference proteome</keyword>
<name>A0A6B0S1A9_9CETA</name>
<gene>
    <name evidence="2" type="ORF">E5288_WYG005124</name>
</gene>